<keyword evidence="6" id="KW-0418">Kinase</keyword>
<proteinExistence type="predicted"/>
<feature type="compositionally biased region" description="Basic residues" evidence="4">
    <location>
        <begin position="1457"/>
        <end position="1469"/>
    </location>
</feature>
<feature type="region of interest" description="Disordered" evidence="4">
    <location>
        <begin position="633"/>
        <end position="802"/>
    </location>
</feature>
<organism evidence="6 7">
    <name type="scientific">Blattamonas nauphoetae</name>
    <dbReference type="NCBI Taxonomy" id="2049346"/>
    <lineage>
        <taxon>Eukaryota</taxon>
        <taxon>Metamonada</taxon>
        <taxon>Preaxostyla</taxon>
        <taxon>Oxymonadida</taxon>
        <taxon>Blattamonas</taxon>
    </lineage>
</organism>
<feature type="compositionally biased region" description="Acidic residues" evidence="4">
    <location>
        <begin position="1077"/>
        <end position="1090"/>
    </location>
</feature>
<dbReference type="PANTHER" id="PTHR24346:SF77">
    <property type="entry name" value="SERINE THREONINE PROTEIN KINASE"/>
    <property type="match status" value="1"/>
</dbReference>
<feature type="region of interest" description="Disordered" evidence="4">
    <location>
        <begin position="1068"/>
        <end position="1250"/>
    </location>
</feature>
<feature type="binding site" evidence="3">
    <location>
        <position position="125"/>
    </location>
    <ligand>
        <name>ATP</name>
        <dbReference type="ChEBI" id="CHEBI:30616"/>
    </ligand>
</feature>
<dbReference type="EC" id="2.7.11.17" evidence="6"/>
<dbReference type="InterPro" id="IPR011009">
    <property type="entry name" value="Kinase-like_dom_sf"/>
</dbReference>
<dbReference type="PROSITE" id="PS00108">
    <property type="entry name" value="PROTEIN_KINASE_ST"/>
    <property type="match status" value="1"/>
</dbReference>
<feature type="region of interest" description="Disordered" evidence="4">
    <location>
        <begin position="1366"/>
        <end position="1396"/>
    </location>
</feature>
<gene>
    <name evidence="6" type="ORF">BLNAU_2242</name>
</gene>
<dbReference type="PROSITE" id="PS00107">
    <property type="entry name" value="PROTEIN_KINASE_ATP"/>
    <property type="match status" value="1"/>
</dbReference>
<feature type="compositionally biased region" description="Basic residues" evidence="4">
    <location>
        <begin position="952"/>
        <end position="961"/>
    </location>
</feature>
<evidence type="ECO:0000313" key="6">
    <source>
        <dbReference type="EMBL" id="KAK2962807.1"/>
    </source>
</evidence>
<feature type="compositionally biased region" description="Basic and acidic residues" evidence="4">
    <location>
        <begin position="633"/>
        <end position="657"/>
    </location>
</feature>
<dbReference type="PANTHER" id="PTHR24346">
    <property type="entry name" value="MAP/MICROTUBULE AFFINITY-REGULATING KINASE"/>
    <property type="match status" value="1"/>
</dbReference>
<comment type="caution">
    <text evidence="6">The sequence shown here is derived from an EMBL/GenBank/DDBJ whole genome shotgun (WGS) entry which is preliminary data.</text>
</comment>
<feature type="compositionally biased region" description="Low complexity" evidence="4">
    <location>
        <begin position="823"/>
        <end position="850"/>
    </location>
</feature>
<dbReference type="InterPro" id="IPR000719">
    <property type="entry name" value="Prot_kinase_dom"/>
</dbReference>
<accession>A0ABQ9YGA9</accession>
<evidence type="ECO:0000313" key="7">
    <source>
        <dbReference type="Proteomes" id="UP001281761"/>
    </source>
</evidence>
<dbReference type="SMART" id="SM00220">
    <property type="entry name" value="S_TKc"/>
    <property type="match status" value="1"/>
</dbReference>
<feature type="region of interest" description="Disordered" evidence="4">
    <location>
        <begin position="1"/>
        <end position="38"/>
    </location>
</feature>
<dbReference type="InterPro" id="IPR008271">
    <property type="entry name" value="Ser/Thr_kinase_AS"/>
</dbReference>
<dbReference type="GO" id="GO:0004683">
    <property type="term" value="F:calcium/calmodulin-dependent protein kinase activity"/>
    <property type="evidence" value="ECO:0007669"/>
    <property type="project" value="UniProtKB-EC"/>
</dbReference>
<evidence type="ECO:0000256" key="1">
    <source>
        <dbReference type="ARBA" id="ARBA00022741"/>
    </source>
</evidence>
<dbReference type="Gene3D" id="1.10.510.10">
    <property type="entry name" value="Transferase(Phosphotransferase) domain 1"/>
    <property type="match status" value="1"/>
</dbReference>
<evidence type="ECO:0000256" key="2">
    <source>
        <dbReference type="ARBA" id="ARBA00022840"/>
    </source>
</evidence>
<feature type="compositionally biased region" description="Basic and acidic residues" evidence="4">
    <location>
        <begin position="470"/>
        <end position="484"/>
    </location>
</feature>
<feature type="compositionally biased region" description="Pro residues" evidence="4">
    <location>
        <begin position="14"/>
        <end position="33"/>
    </location>
</feature>
<dbReference type="InterPro" id="IPR017441">
    <property type="entry name" value="Protein_kinase_ATP_BS"/>
</dbReference>
<feature type="compositionally biased region" description="Pro residues" evidence="4">
    <location>
        <begin position="485"/>
        <end position="498"/>
    </location>
</feature>
<feature type="compositionally biased region" description="Acidic residues" evidence="4">
    <location>
        <begin position="357"/>
        <end position="367"/>
    </location>
</feature>
<feature type="compositionally biased region" description="Basic residues" evidence="4">
    <location>
        <begin position="1516"/>
        <end position="1530"/>
    </location>
</feature>
<feature type="region of interest" description="Disordered" evidence="4">
    <location>
        <begin position="345"/>
        <end position="369"/>
    </location>
</feature>
<keyword evidence="1 3" id="KW-0547">Nucleotide-binding</keyword>
<keyword evidence="7" id="KW-1185">Reference proteome</keyword>
<dbReference type="CDD" id="cd14008">
    <property type="entry name" value="STKc_LKB1_CaMKK"/>
    <property type="match status" value="1"/>
</dbReference>
<feature type="compositionally biased region" description="Polar residues" evidence="4">
    <location>
        <begin position="1196"/>
        <end position="1213"/>
    </location>
</feature>
<feature type="region of interest" description="Disordered" evidence="4">
    <location>
        <begin position="1449"/>
        <end position="1556"/>
    </location>
</feature>
<feature type="region of interest" description="Disordered" evidence="4">
    <location>
        <begin position="51"/>
        <end position="73"/>
    </location>
</feature>
<dbReference type="Proteomes" id="UP001281761">
    <property type="component" value="Unassembled WGS sequence"/>
</dbReference>
<feature type="compositionally biased region" description="Polar residues" evidence="4">
    <location>
        <begin position="1161"/>
        <end position="1180"/>
    </location>
</feature>
<feature type="region of interest" description="Disordered" evidence="4">
    <location>
        <begin position="1591"/>
        <end position="1640"/>
    </location>
</feature>
<dbReference type="EMBL" id="JARBJD010000009">
    <property type="protein sequence ID" value="KAK2962807.1"/>
    <property type="molecule type" value="Genomic_DNA"/>
</dbReference>
<feature type="domain" description="Protein kinase" evidence="5">
    <location>
        <begin position="96"/>
        <end position="401"/>
    </location>
</feature>
<protein>
    <submittedName>
        <fullName evidence="6">Calcium/calmodulin-dependent protein kinase kinase</fullName>
        <ecNumber evidence="6">2.7.11.17</ecNumber>
    </submittedName>
</protein>
<evidence type="ECO:0000256" key="3">
    <source>
        <dbReference type="PROSITE-ProRule" id="PRU10141"/>
    </source>
</evidence>
<evidence type="ECO:0000259" key="5">
    <source>
        <dbReference type="PROSITE" id="PS50011"/>
    </source>
</evidence>
<reference evidence="6 7" key="1">
    <citation type="journal article" date="2022" name="bioRxiv">
        <title>Genomics of Preaxostyla Flagellates Illuminates Evolutionary Transitions and the Path Towards Mitochondrial Loss.</title>
        <authorList>
            <person name="Novak L.V.F."/>
            <person name="Treitli S.C."/>
            <person name="Pyrih J."/>
            <person name="Halakuc P."/>
            <person name="Pipaliya S.V."/>
            <person name="Vacek V."/>
            <person name="Brzon O."/>
            <person name="Soukal P."/>
            <person name="Eme L."/>
            <person name="Dacks J.B."/>
            <person name="Karnkowska A."/>
            <person name="Elias M."/>
            <person name="Hampl V."/>
        </authorList>
    </citation>
    <scope>NUCLEOTIDE SEQUENCE [LARGE SCALE GENOMIC DNA]</scope>
    <source>
        <strain evidence="6">NAU3</strain>
        <tissue evidence="6">Gut</tissue>
    </source>
</reference>
<feature type="compositionally biased region" description="Polar residues" evidence="4">
    <location>
        <begin position="1127"/>
        <end position="1139"/>
    </location>
</feature>
<dbReference type="Pfam" id="PF00069">
    <property type="entry name" value="Pkinase"/>
    <property type="match status" value="1"/>
</dbReference>
<feature type="compositionally biased region" description="Basic and acidic residues" evidence="4">
    <location>
        <begin position="563"/>
        <end position="572"/>
    </location>
</feature>
<feature type="compositionally biased region" description="Basic and acidic residues" evidence="4">
    <location>
        <begin position="1531"/>
        <end position="1545"/>
    </location>
</feature>
<sequence>MGSSASKRVVTVPKTPPPVSPQPQPTPPTPPPQIDIIDEPTVPIDIPATLLTDPPPEDIQTVQGSPEDKNVQHRVPTISKAHTRKLQNGMKMVNNYVLKRTIGRGSFGKVVLCEDYITHERFAMKIYDKQSLMKKKKGGVSALDKLQHEVDIMKRLDHPSILSLHSIISDPTMPKLFLIMELAEGGSILTADTETTPLPQQLVRSHARQLIAAVHYLHRKRVVHRDIKPENLLLSSSGQLKVGDFGVAVTVKHSSQLLTQTDGTYAFMAPEVLSSRDYRGYPTDMWAIGVTLYQFLCGSLPFLGDSDFDLIKTICNDPVIFPDEAKKSSEKELKQNHGVGRHIFVQATQRDSPSPEPYEEDEDEEQEPTIPRTFKHLVRSLLEKNPVKRLTAAEAVVHPFLTDGFRKALSEKEIEEGLFSGTNRFMINKMNDWRKEMREKRMKEWERQRKMKLERDEERRAQKQLRKAGKHEPTLPTTDKDEGPPKTPPSLMTPPNTPTPNEFSFTVPIMDPDTLAEASPHTSYRTAAEIGDPTTPIQLDESPMIVSTDTNMEEDENWVGKGVMEEKEEGALKEALTPQKDRKKEDIFEDDEDSGSSTSSGELDVFDVRLSEEEQIVLFEEWKRDYRRMLREQHKQKLAKERREREKEREKENETKLYHPTFSSDEEDFNVPRRVKRTRSNSPPSIEEHLHKLRPKKTRSNSPSSIDEHLPKVRVKKTRSLSRSSTDEPPQKSRRKEKTRSSSPSNVDESHPKPRKRERKNESDDEWQAEGVERTITSPRLGRRTTVVIGTSSADPGDEVITTPVTPLDIVEMGEVDRRMMMSSCSPNSDRDNSNSSGSLGVSDLSASSQSLNSNFPLSLTSFGTIMPTLSTPNPTSPLSIPTASAQSVAATVFSNQMGPGPTTVPQHTLSSLPLHPFLLQGTNTPTPTDPSASKRLTPQIVSTRRQINMIQRRRPNKKRAVPTLFVGTGGNGESTVDADSDESDQDESEEQTETEDGTCTDSEPNTQEQASQDETEEFEEKSKEYSSNDETGSDWESRMNMAMFDDGDESEVSGMFSALLLDAGPVLTDSISSSDSESEEESEDEESSEETSSPLTELYSITNAEAIMSESDGTSRSHAEHGLVQPFNSKSLQSSPGFESSHPPKIALLAAADKSDITHSTRGSLSQSDRTDSGDGTVQNRKRRRRELSEEKSHSYFTGNTSPRNHSQSTSPGVARRIRQGIINNPTEKHRLSRHRTAVDGRTSPSSLQVTNLQSAQHTLRSHYDYSDPSFTHGHSFQGILPPSSHRRSSFHGNNIGSMLHSQSQSPNPLMLSAPLVASTITPPTTPLPYMTDFTAATLPPTLTPNLSPPIGSSYAFAIPLATGTVTSSNPSSPPPSAERPKPKVKRTGSFDSSNITQIEGEELLERKKKKADKAKVTALYNALLISEGRESERLKYAPSHIHLTINEDEQVKKERERRKKAAKKQKRKLEANKASTKQADATPRHRANLSPVRSPLSKRHTPLSGSSTSPPTTPRRHTRSTPKRKKDRKGRDDKHERRTEDTRRKKSAPRELFPLTSGVKIESFDSRIFQDGVDESQLAFLGFTGTGWARQTEPAPVDVRRRNSRRDYDEEATKVRNHQSGEKRKAEERRKVKQKQNEELSVTMQRLLGEQLIISSDILNTDHEVKKKARRVEDGG</sequence>
<feature type="compositionally biased region" description="Polar residues" evidence="4">
    <location>
        <begin position="1000"/>
        <end position="1011"/>
    </location>
</feature>
<feature type="region of interest" description="Disordered" evidence="4">
    <location>
        <begin position="453"/>
        <end position="502"/>
    </location>
</feature>
<dbReference type="Gene3D" id="3.30.200.20">
    <property type="entry name" value="Phosphorylase Kinase, domain 1"/>
    <property type="match status" value="1"/>
</dbReference>
<feature type="region of interest" description="Disordered" evidence="4">
    <location>
        <begin position="822"/>
        <end position="850"/>
    </location>
</feature>
<dbReference type="SUPFAM" id="SSF56112">
    <property type="entry name" value="Protein kinase-like (PK-like)"/>
    <property type="match status" value="1"/>
</dbReference>
<evidence type="ECO:0000256" key="4">
    <source>
        <dbReference type="SAM" id="MobiDB-lite"/>
    </source>
</evidence>
<dbReference type="PROSITE" id="PS50011">
    <property type="entry name" value="PROTEIN_KINASE_DOM"/>
    <property type="match status" value="1"/>
</dbReference>
<feature type="compositionally biased region" description="Acidic residues" evidence="4">
    <location>
        <begin position="977"/>
        <end position="999"/>
    </location>
</feature>
<feature type="region of interest" description="Disordered" evidence="4">
    <location>
        <begin position="948"/>
        <end position="1050"/>
    </location>
</feature>
<name>A0ABQ9YGA9_9EUKA</name>
<feature type="compositionally biased region" description="Basic and acidic residues" evidence="4">
    <location>
        <begin position="1600"/>
        <end position="1640"/>
    </location>
</feature>
<feature type="region of interest" description="Disordered" evidence="4">
    <location>
        <begin position="563"/>
        <end position="607"/>
    </location>
</feature>
<keyword evidence="2 3" id="KW-0067">ATP-binding</keyword>
<keyword evidence="6" id="KW-0808">Transferase</keyword>